<organism evidence="3 4">
    <name type="scientific">Pseudarthrobacter quantipunctorum</name>
    <dbReference type="NCBI Taxonomy" id="3128980"/>
    <lineage>
        <taxon>Bacteria</taxon>
        <taxon>Bacillati</taxon>
        <taxon>Actinomycetota</taxon>
        <taxon>Actinomycetes</taxon>
        <taxon>Micrococcales</taxon>
        <taxon>Micrococcaceae</taxon>
        <taxon>Pseudarthrobacter</taxon>
    </lineage>
</organism>
<dbReference type="SUPFAM" id="SSF46785">
    <property type="entry name" value="Winged helix' DNA-binding domain"/>
    <property type="match status" value="1"/>
</dbReference>
<evidence type="ECO:0000256" key="1">
    <source>
        <dbReference type="ARBA" id="ARBA00006479"/>
    </source>
</evidence>
<dbReference type="InterPro" id="IPR036390">
    <property type="entry name" value="WH_DNA-bd_sf"/>
</dbReference>
<name>A0ABZ2RDL5_9MICC</name>
<evidence type="ECO:0000313" key="3">
    <source>
        <dbReference type="EMBL" id="WXK93558.1"/>
    </source>
</evidence>
<dbReference type="PANTHER" id="PTHR18964:SF149">
    <property type="entry name" value="BIFUNCTIONAL UDP-N-ACETYLGLUCOSAMINE 2-EPIMERASE_N-ACETYLMANNOSAMINE KINASE"/>
    <property type="match status" value="1"/>
</dbReference>
<evidence type="ECO:0000256" key="2">
    <source>
        <dbReference type="SAM" id="MobiDB-lite"/>
    </source>
</evidence>
<reference evidence="3 4" key="1">
    <citation type="submission" date="2024-03" db="EMBL/GenBank/DDBJ databases">
        <title>Rhodococcus navarretei sp. nov. and Pseudarthrobacter quantumdoti sp. nov., two new species with the ability to biosynthesize Quantum Dots isolated from soil samples at Union Glacier, Antarctica.</title>
        <authorList>
            <person name="Vargas M."/>
        </authorList>
    </citation>
    <scope>NUCLEOTIDE SEQUENCE [LARGE SCALE GENOMIC DNA]</scope>
    <source>
        <strain evidence="3 4">RC-2-3</strain>
    </source>
</reference>
<dbReference type="Gene3D" id="1.10.10.10">
    <property type="entry name" value="Winged helix-like DNA-binding domain superfamily/Winged helix DNA-binding domain"/>
    <property type="match status" value="1"/>
</dbReference>
<feature type="region of interest" description="Disordered" evidence="2">
    <location>
        <begin position="1"/>
        <end position="26"/>
    </location>
</feature>
<dbReference type="Gene3D" id="3.30.420.40">
    <property type="match status" value="2"/>
</dbReference>
<dbReference type="PANTHER" id="PTHR18964">
    <property type="entry name" value="ROK (REPRESSOR, ORF, KINASE) FAMILY"/>
    <property type="match status" value="1"/>
</dbReference>
<gene>
    <name evidence="3" type="ORF">WHH00_01795</name>
</gene>
<dbReference type="Pfam" id="PF00480">
    <property type="entry name" value="ROK"/>
    <property type="match status" value="1"/>
</dbReference>
<keyword evidence="4" id="KW-1185">Reference proteome</keyword>
<dbReference type="RefSeq" id="WP_406636022.1">
    <property type="nucleotide sequence ID" value="NZ_CP148033.1"/>
</dbReference>
<dbReference type="InterPro" id="IPR043129">
    <property type="entry name" value="ATPase_NBD"/>
</dbReference>
<comment type="similarity">
    <text evidence="1">Belongs to the ROK (NagC/XylR) family.</text>
</comment>
<evidence type="ECO:0000313" key="4">
    <source>
        <dbReference type="Proteomes" id="UP001623384"/>
    </source>
</evidence>
<dbReference type="SUPFAM" id="SSF53067">
    <property type="entry name" value="Actin-like ATPase domain"/>
    <property type="match status" value="2"/>
</dbReference>
<protein>
    <submittedName>
        <fullName evidence="3">ROK family protein</fullName>
    </submittedName>
</protein>
<proteinExistence type="inferred from homology"/>
<dbReference type="InterPro" id="IPR036388">
    <property type="entry name" value="WH-like_DNA-bd_sf"/>
</dbReference>
<dbReference type="Proteomes" id="UP001623384">
    <property type="component" value="Chromosome"/>
</dbReference>
<dbReference type="EMBL" id="CP148033">
    <property type="protein sequence ID" value="WXK93558.1"/>
    <property type="molecule type" value="Genomic_DNA"/>
</dbReference>
<sequence length="421" mass="44495">MTKLGGRPTTGKPQTTASAGGAGVPPSLVDIRRHNLSATLKAVRDRQRVTRADLIAESGLNRVTVLHLVNELQEMGLIQESGLAPTGKSGRPARVLEMSDTALAVGALELNVDHIALKCTSLQGRVVFTRRLEVSASDHQPEYVLDLAGDLIRKAESSAAAEDMRIVRVSVGCPAFVDNAEGVVLKSLSLGWTDVRVVDELEKRSGGGVAFTLDKLADLAIHAERKNSEIPSEEGVLLLYGEMGVGGSFQKHSEILRGDAGMGGQFGHLTVNHDGRPCYCGRAGCLETYVGVAPLSLALESSTGHHSSSAAVRVSEALAAVQDGDPAARKELADQGKWLARAVSTLTAIFDPRVIILGGYLTQLAPLLMPAFEEELGLWAEGEFTHGTEITVSRLGTDAVLDGGIDTAISDLVRSPWTVTG</sequence>
<dbReference type="InterPro" id="IPR000600">
    <property type="entry name" value="ROK"/>
</dbReference>
<accession>A0ABZ2RDL5</accession>